<feature type="transmembrane region" description="Helical" evidence="6">
    <location>
        <begin position="12"/>
        <end position="31"/>
    </location>
</feature>
<comment type="caution">
    <text evidence="7">The sequence shown here is derived from an EMBL/GenBank/DDBJ whole genome shotgun (WGS) entry which is preliminary data.</text>
</comment>
<dbReference type="Pfam" id="PF01184">
    <property type="entry name" value="Gpr1_Fun34_YaaH"/>
    <property type="match status" value="1"/>
</dbReference>
<comment type="similarity">
    <text evidence="2">Belongs to the acetate uptake transporter (AceTr) (TC 2.A.96) family.</text>
</comment>
<dbReference type="InterPro" id="IPR047623">
    <property type="entry name" value="SatP"/>
</dbReference>
<evidence type="ECO:0000256" key="2">
    <source>
        <dbReference type="ARBA" id="ARBA00005587"/>
    </source>
</evidence>
<evidence type="ECO:0000313" key="7">
    <source>
        <dbReference type="EMBL" id="TKC14738.1"/>
    </source>
</evidence>
<dbReference type="NCBIfam" id="NF038013">
    <property type="entry name" value="AceTr_1"/>
    <property type="match status" value="1"/>
</dbReference>
<feature type="transmembrane region" description="Helical" evidence="6">
    <location>
        <begin position="110"/>
        <end position="128"/>
    </location>
</feature>
<gene>
    <name evidence="7" type="ORF">FA727_21075</name>
</gene>
<evidence type="ECO:0000256" key="1">
    <source>
        <dbReference type="ARBA" id="ARBA00004141"/>
    </source>
</evidence>
<dbReference type="EMBL" id="SWBM01000008">
    <property type="protein sequence ID" value="TKC14738.1"/>
    <property type="molecule type" value="Genomic_DNA"/>
</dbReference>
<keyword evidence="8" id="KW-1185">Reference proteome</keyword>
<dbReference type="InterPro" id="IPR000791">
    <property type="entry name" value="Gpr1/Fun34/SatP-like"/>
</dbReference>
<accession>A0A4U1CZ54</accession>
<organism evidence="7 8">
    <name type="scientific">Robertmurraya kyonggiensis</name>
    <dbReference type="NCBI Taxonomy" id="1037680"/>
    <lineage>
        <taxon>Bacteria</taxon>
        <taxon>Bacillati</taxon>
        <taxon>Bacillota</taxon>
        <taxon>Bacilli</taxon>
        <taxon>Bacillales</taxon>
        <taxon>Bacillaceae</taxon>
        <taxon>Robertmurraya</taxon>
    </lineage>
</organism>
<dbReference type="AlphaFoldDB" id="A0A4U1CZ54"/>
<protein>
    <submittedName>
        <fullName evidence="7">Uncharacterized protein</fullName>
    </submittedName>
</protein>
<comment type="subcellular location">
    <subcellularLocation>
        <location evidence="1">Membrane</location>
        <topology evidence="1">Multi-pass membrane protein</topology>
    </subcellularLocation>
</comment>
<dbReference type="PANTHER" id="PTHR30178:SF3">
    <property type="entry name" value="SUCCINATE-ACETATE_PROTON SYMPORTER SATP"/>
    <property type="match status" value="1"/>
</dbReference>
<evidence type="ECO:0000313" key="8">
    <source>
        <dbReference type="Proteomes" id="UP000307756"/>
    </source>
</evidence>
<evidence type="ECO:0000256" key="6">
    <source>
        <dbReference type="SAM" id="Phobius"/>
    </source>
</evidence>
<sequence length="220" mass="23876">MNTQNHTSVKIVTADPSALGLFGLAIVTLVASSQKLGLTEGTALILPWAFFLGGLAQLIASILDSKKNNVFGTTAFGAFGLFWFGVGTTWLIQMGALGEKVLANADSKQLGVAFIGYLIFSLFMTVGAMETHKVLFFIFVLFDFLFIGLSLSSFDIMYEFSHMLAAISELFIALLSFYGSAAAVLNTHFGQVVLPVGKPFGIFTKQNKRETKTEKQFKIS</sequence>
<feature type="transmembrane region" description="Helical" evidence="6">
    <location>
        <begin position="163"/>
        <end position="185"/>
    </location>
</feature>
<feature type="transmembrane region" description="Helical" evidence="6">
    <location>
        <begin position="134"/>
        <end position="151"/>
    </location>
</feature>
<feature type="transmembrane region" description="Helical" evidence="6">
    <location>
        <begin position="75"/>
        <end position="98"/>
    </location>
</feature>
<proteinExistence type="inferred from homology"/>
<feature type="transmembrane region" description="Helical" evidence="6">
    <location>
        <begin position="43"/>
        <end position="63"/>
    </location>
</feature>
<evidence type="ECO:0000256" key="3">
    <source>
        <dbReference type="ARBA" id="ARBA00022692"/>
    </source>
</evidence>
<keyword evidence="4 6" id="KW-1133">Transmembrane helix</keyword>
<dbReference type="GO" id="GO:0016020">
    <property type="term" value="C:membrane"/>
    <property type="evidence" value="ECO:0007669"/>
    <property type="project" value="UniProtKB-SubCell"/>
</dbReference>
<keyword evidence="5 6" id="KW-0472">Membrane</keyword>
<name>A0A4U1CZ54_9BACI</name>
<reference evidence="7 8" key="1">
    <citation type="journal article" date="2011" name="J. Microbiol.">
        <title>Bacillus kyonggiensis sp. nov., isolated from soil of a lettuce field.</title>
        <authorList>
            <person name="Dong K."/>
            <person name="Lee S."/>
        </authorList>
    </citation>
    <scope>NUCLEOTIDE SEQUENCE [LARGE SCALE GENOMIC DNA]</scope>
    <source>
        <strain evidence="7 8">NB22</strain>
    </source>
</reference>
<dbReference type="OrthoDB" id="9787939at2"/>
<dbReference type="RefSeq" id="WP_136833463.1">
    <property type="nucleotide sequence ID" value="NZ_SWBM01000008.1"/>
</dbReference>
<dbReference type="PANTHER" id="PTHR30178">
    <property type="entry name" value="INNER MEMBRANE PROTEIN YAAH"/>
    <property type="match status" value="1"/>
</dbReference>
<evidence type="ECO:0000256" key="5">
    <source>
        <dbReference type="ARBA" id="ARBA00023136"/>
    </source>
</evidence>
<keyword evidence="3 6" id="KW-0812">Transmembrane</keyword>
<dbReference type="Proteomes" id="UP000307756">
    <property type="component" value="Unassembled WGS sequence"/>
</dbReference>
<evidence type="ECO:0000256" key="4">
    <source>
        <dbReference type="ARBA" id="ARBA00022989"/>
    </source>
</evidence>